<dbReference type="AlphaFoldDB" id="D1Q0Q9"/>
<dbReference type="GO" id="GO:0005524">
    <property type="term" value="F:ATP binding"/>
    <property type="evidence" value="ECO:0007669"/>
    <property type="project" value="UniProtKB-KW"/>
</dbReference>
<dbReference type="PANTHER" id="PTHR23073">
    <property type="entry name" value="26S PROTEASOME REGULATORY SUBUNIT"/>
    <property type="match status" value="1"/>
</dbReference>
<comment type="similarity">
    <text evidence="1">Belongs to the AAA ATPase family.</text>
</comment>
<keyword evidence="2" id="KW-0547">Nucleotide-binding</keyword>
<dbReference type="Gene3D" id="3.40.50.300">
    <property type="entry name" value="P-loop containing nucleotide triphosphate hydrolases"/>
    <property type="match status" value="1"/>
</dbReference>
<dbReference type="GeneID" id="93330212"/>
<dbReference type="Pfam" id="PF00004">
    <property type="entry name" value="AAA"/>
    <property type="match status" value="1"/>
</dbReference>
<evidence type="ECO:0000313" key="6">
    <source>
        <dbReference type="Proteomes" id="UP000003160"/>
    </source>
</evidence>
<dbReference type="eggNOG" id="COG0464">
    <property type="taxonomic scope" value="Bacteria"/>
</dbReference>
<dbReference type="InterPro" id="IPR003593">
    <property type="entry name" value="AAA+_ATPase"/>
</dbReference>
<evidence type="ECO:0000259" key="4">
    <source>
        <dbReference type="SMART" id="SM00382"/>
    </source>
</evidence>
<sequence>MSTDILRIIEGGLSNDKRKIINYSKRLAERLKAEGDEEMAECILAQIEASTSRSAATMDAMRMIPLDADSKLQIVEVIPENSNHTDIVLSDVVERRVKDFINVVNNSDELELSGLDLQKSLLLYGAPGCGKTSIAHYISEQTGLPLVVARLDGIVSSLLGSTAKNLRKIFQYASSMPCILFLDEFDAIAKARDDNHELGELKRVINSLLQNIDELPSSCVLLAATNHPDLLDKAVWRRFFMKLEVEMPDKDAIVKIVTSQLSGFDATVTDDSAKMNILTDLLKDFSPSDIVTMLNKLKVQSVINGTKQISYEQIVAAIYEYDGKHKKKDDFVKYLSQYGVAQTSISILANISVRQVRNILSEK</sequence>
<dbReference type="InterPro" id="IPR027417">
    <property type="entry name" value="P-loop_NTPase"/>
</dbReference>
<reference evidence="5 6" key="1">
    <citation type="submission" date="2009-10" db="EMBL/GenBank/DDBJ databases">
        <authorList>
            <person name="Qin X."/>
            <person name="Bachman B."/>
            <person name="Battles P."/>
            <person name="Bell A."/>
            <person name="Bess C."/>
            <person name="Bickham C."/>
            <person name="Chaboub L."/>
            <person name="Chen D."/>
            <person name="Coyle M."/>
            <person name="Deiros D.R."/>
            <person name="Dinh H."/>
            <person name="Forbes L."/>
            <person name="Fowler G."/>
            <person name="Francisco L."/>
            <person name="Fu Q."/>
            <person name="Gubbala S."/>
            <person name="Hale W."/>
            <person name="Han Y."/>
            <person name="Hemphill L."/>
            <person name="Highlander S.K."/>
            <person name="Hirani K."/>
            <person name="Hogues M."/>
            <person name="Jackson L."/>
            <person name="Jakkamsetti A."/>
            <person name="Javaid M."/>
            <person name="Jiang H."/>
            <person name="Korchina V."/>
            <person name="Kovar C."/>
            <person name="Lara F."/>
            <person name="Lee S."/>
            <person name="Mata R."/>
            <person name="Mathew T."/>
            <person name="Moen C."/>
            <person name="Morales K."/>
            <person name="Munidasa M."/>
            <person name="Nazareth L."/>
            <person name="Ngo R."/>
            <person name="Nguyen L."/>
            <person name="Okwuonu G."/>
            <person name="Ongeri F."/>
            <person name="Patil S."/>
            <person name="Petrosino J."/>
            <person name="Pham C."/>
            <person name="Pham P."/>
            <person name="Pu L.-L."/>
            <person name="Puazo M."/>
            <person name="Raj R."/>
            <person name="Reid J."/>
            <person name="Rouhana J."/>
            <person name="Saada N."/>
            <person name="Shang Y."/>
            <person name="Simmons D."/>
            <person name="Thornton R."/>
            <person name="Warren J."/>
            <person name="Weissenberger G."/>
            <person name="Zhang J."/>
            <person name="Zhang L."/>
            <person name="Zhou C."/>
            <person name="Zhu D."/>
            <person name="Muzny D."/>
            <person name="Worley K."/>
            <person name="Gibbs R."/>
        </authorList>
    </citation>
    <scope>NUCLEOTIDE SEQUENCE [LARGE SCALE GENOMIC DNA]</scope>
    <source>
        <strain evidence="5 6">DSM 17361</strain>
    </source>
</reference>
<dbReference type="InterPro" id="IPR003959">
    <property type="entry name" value="ATPase_AAA_core"/>
</dbReference>
<evidence type="ECO:0000256" key="2">
    <source>
        <dbReference type="ARBA" id="ARBA00022741"/>
    </source>
</evidence>
<organism evidence="5 6">
    <name type="scientific">Hallella bergensis DSM 17361</name>
    <dbReference type="NCBI Taxonomy" id="585502"/>
    <lineage>
        <taxon>Bacteria</taxon>
        <taxon>Pseudomonadati</taxon>
        <taxon>Bacteroidota</taxon>
        <taxon>Bacteroidia</taxon>
        <taxon>Bacteroidales</taxon>
        <taxon>Prevotellaceae</taxon>
        <taxon>Hallella</taxon>
    </lineage>
</organism>
<dbReference type="RefSeq" id="WP_007175186.1">
    <property type="nucleotide sequence ID" value="NZ_GG704783.1"/>
</dbReference>
<keyword evidence="3" id="KW-0067">ATP-binding</keyword>
<feature type="domain" description="AAA+ ATPase" evidence="4">
    <location>
        <begin position="117"/>
        <end position="249"/>
    </location>
</feature>
<dbReference type="SMART" id="SM00382">
    <property type="entry name" value="AAA"/>
    <property type="match status" value="1"/>
</dbReference>
<gene>
    <name evidence="5" type="ORF">HMPREF0645_2794</name>
</gene>
<dbReference type="Proteomes" id="UP000003160">
    <property type="component" value="Unassembled WGS sequence"/>
</dbReference>
<proteinExistence type="inferred from homology"/>
<evidence type="ECO:0000256" key="3">
    <source>
        <dbReference type="ARBA" id="ARBA00022840"/>
    </source>
</evidence>
<dbReference type="CDD" id="cd19481">
    <property type="entry name" value="RecA-like_protease"/>
    <property type="match status" value="1"/>
</dbReference>
<evidence type="ECO:0000313" key="5">
    <source>
        <dbReference type="EMBL" id="EFA42806.1"/>
    </source>
</evidence>
<keyword evidence="6" id="KW-1185">Reference proteome</keyword>
<dbReference type="HOGENOM" id="CLU_000688_25_1_10"/>
<dbReference type="InterPro" id="IPR050221">
    <property type="entry name" value="26S_Proteasome_ATPase"/>
</dbReference>
<dbReference type="GO" id="GO:0016887">
    <property type="term" value="F:ATP hydrolysis activity"/>
    <property type="evidence" value="ECO:0007669"/>
    <property type="project" value="InterPro"/>
</dbReference>
<evidence type="ECO:0000256" key="1">
    <source>
        <dbReference type="ARBA" id="ARBA00006914"/>
    </source>
</evidence>
<comment type="caution">
    <text evidence="5">The sequence shown here is derived from an EMBL/GenBank/DDBJ whole genome shotgun (WGS) entry which is preliminary data.</text>
</comment>
<dbReference type="SUPFAM" id="SSF52540">
    <property type="entry name" value="P-loop containing nucleoside triphosphate hydrolases"/>
    <property type="match status" value="1"/>
</dbReference>
<name>D1Q0Q9_9BACT</name>
<dbReference type="OrthoDB" id="7438987at2"/>
<protein>
    <submittedName>
        <fullName evidence="5">ATPase, AAA family</fullName>
    </submittedName>
</protein>
<accession>D1Q0Q9</accession>
<dbReference type="EMBL" id="ACKS01000110">
    <property type="protein sequence ID" value="EFA42806.1"/>
    <property type="molecule type" value="Genomic_DNA"/>
</dbReference>